<name>A0AAW2U3R7_9LAMI</name>
<dbReference type="AlphaFoldDB" id="A0AAW2U3R7"/>
<organism evidence="1">
    <name type="scientific">Sesamum latifolium</name>
    <dbReference type="NCBI Taxonomy" id="2727402"/>
    <lineage>
        <taxon>Eukaryota</taxon>
        <taxon>Viridiplantae</taxon>
        <taxon>Streptophyta</taxon>
        <taxon>Embryophyta</taxon>
        <taxon>Tracheophyta</taxon>
        <taxon>Spermatophyta</taxon>
        <taxon>Magnoliopsida</taxon>
        <taxon>eudicotyledons</taxon>
        <taxon>Gunneridae</taxon>
        <taxon>Pentapetalae</taxon>
        <taxon>asterids</taxon>
        <taxon>lamiids</taxon>
        <taxon>Lamiales</taxon>
        <taxon>Pedaliaceae</taxon>
        <taxon>Sesamum</taxon>
    </lineage>
</organism>
<evidence type="ECO:0000313" key="1">
    <source>
        <dbReference type="EMBL" id="KAL0411262.1"/>
    </source>
</evidence>
<dbReference type="PANTHER" id="PTHR33116:SF86">
    <property type="entry name" value="REVERSE TRANSCRIPTASE DOMAIN-CONTAINING PROTEIN"/>
    <property type="match status" value="1"/>
</dbReference>
<reference evidence="1" key="1">
    <citation type="submission" date="2020-06" db="EMBL/GenBank/DDBJ databases">
        <authorList>
            <person name="Li T."/>
            <person name="Hu X."/>
            <person name="Zhang T."/>
            <person name="Song X."/>
            <person name="Zhang H."/>
            <person name="Dai N."/>
            <person name="Sheng W."/>
            <person name="Hou X."/>
            <person name="Wei L."/>
        </authorList>
    </citation>
    <scope>NUCLEOTIDE SEQUENCE</scope>
    <source>
        <strain evidence="1">KEN1</strain>
        <tissue evidence="1">Leaf</tissue>
    </source>
</reference>
<reference evidence="1" key="2">
    <citation type="journal article" date="2024" name="Plant">
        <title>Genomic evolution and insights into agronomic trait innovations of Sesamum species.</title>
        <authorList>
            <person name="Miao H."/>
            <person name="Wang L."/>
            <person name="Qu L."/>
            <person name="Liu H."/>
            <person name="Sun Y."/>
            <person name="Le M."/>
            <person name="Wang Q."/>
            <person name="Wei S."/>
            <person name="Zheng Y."/>
            <person name="Lin W."/>
            <person name="Duan Y."/>
            <person name="Cao H."/>
            <person name="Xiong S."/>
            <person name="Wang X."/>
            <person name="Wei L."/>
            <person name="Li C."/>
            <person name="Ma Q."/>
            <person name="Ju M."/>
            <person name="Zhao R."/>
            <person name="Li G."/>
            <person name="Mu C."/>
            <person name="Tian Q."/>
            <person name="Mei H."/>
            <person name="Zhang T."/>
            <person name="Gao T."/>
            <person name="Zhang H."/>
        </authorList>
    </citation>
    <scope>NUCLEOTIDE SEQUENCE</scope>
    <source>
        <strain evidence="1">KEN1</strain>
    </source>
</reference>
<comment type="caution">
    <text evidence="1">The sequence shown here is derived from an EMBL/GenBank/DDBJ whole genome shotgun (WGS) entry which is preliminary data.</text>
</comment>
<gene>
    <name evidence="1" type="ORF">Slati_3715900</name>
</gene>
<accession>A0AAW2U3R7</accession>
<protein>
    <submittedName>
        <fullName evidence="1">Uncharacterized protein</fullName>
    </submittedName>
</protein>
<sequence>MVVQSIPVYAMSCFQVPLSTCRELEGLMADFLWNNKGSRHIHWLAWNKLCVSKAEGGLGLRKMSAFNQAMLAKRRIWRQRYFPMSDLFEARMVGGCSFTWRNVLAMRDLIAAGSRWKLGSGQHVCIWFDRWIPWPISFW</sequence>
<proteinExistence type="predicted"/>
<dbReference type="EMBL" id="JACGWN010000013">
    <property type="protein sequence ID" value="KAL0411262.1"/>
    <property type="molecule type" value="Genomic_DNA"/>
</dbReference>
<dbReference type="PANTHER" id="PTHR33116">
    <property type="entry name" value="REVERSE TRANSCRIPTASE ZINC-BINDING DOMAIN-CONTAINING PROTEIN-RELATED-RELATED"/>
    <property type="match status" value="1"/>
</dbReference>